<keyword evidence="2" id="KW-1185">Reference proteome</keyword>
<reference evidence="1 2" key="1">
    <citation type="submission" date="2019-05" db="EMBL/GenBank/DDBJ databases">
        <title>Marivita sp. nov. isolated from sea sediment.</title>
        <authorList>
            <person name="Kim W."/>
        </authorList>
    </citation>
    <scope>NUCLEOTIDE SEQUENCE [LARGE SCALE GENOMIC DNA]</scope>
    <source>
        <strain evidence="1 2">CAU 1492</strain>
    </source>
</reference>
<name>A0ABY2XBC8_9RHOB</name>
<dbReference type="EMBL" id="VCPC01000002">
    <property type="protein sequence ID" value="TMV13682.1"/>
    <property type="molecule type" value="Genomic_DNA"/>
</dbReference>
<accession>A0ABY2XBC8</accession>
<dbReference type="Proteomes" id="UP001191082">
    <property type="component" value="Unassembled WGS sequence"/>
</dbReference>
<gene>
    <name evidence="1" type="ORF">FGK64_13215</name>
</gene>
<evidence type="ECO:0000313" key="1">
    <source>
        <dbReference type="EMBL" id="TMV13682.1"/>
    </source>
</evidence>
<dbReference type="RefSeq" id="WP_138864234.1">
    <property type="nucleotide sequence ID" value="NZ_VCPC01000002.1"/>
</dbReference>
<comment type="caution">
    <text evidence="1">The sequence shown here is derived from an EMBL/GenBank/DDBJ whole genome shotgun (WGS) entry which is preliminary data.</text>
</comment>
<proteinExistence type="predicted"/>
<evidence type="ECO:0000313" key="2">
    <source>
        <dbReference type="Proteomes" id="UP001191082"/>
    </source>
</evidence>
<organism evidence="1 2">
    <name type="scientific">Arenibacterium halophilum</name>
    <dbReference type="NCBI Taxonomy" id="2583821"/>
    <lineage>
        <taxon>Bacteria</taxon>
        <taxon>Pseudomonadati</taxon>
        <taxon>Pseudomonadota</taxon>
        <taxon>Alphaproteobacteria</taxon>
        <taxon>Rhodobacterales</taxon>
        <taxon>Paracoccaceae</taxon>
        <taxon>Arenibacterium</taxon>
    </lineage>
</organism>
<sequence>MAPAISFLSGNLPRVNHGWEHLYTTAYQIGCGVLVALGVATEVEGGASRREMPKCPEHFPRWNDLCIAVLWLAEQQNKLIYRLPDGTGPPPRTPWQGMTSPNPAPPNILPAYGMRPGRADGEVLSVLIALGLITGEGHRTDRAELVLWRNQPRAWGMDVPSDPRFVSAVRHAVEDMSPVMRAEIDHWVRLTGSEVNAHIQQYDDAIEAARRQYGPNARLGAPMTPERAVKSLQFLRRNELDWIFFRDWRLAEGWLSSDQSKRACRLFMIGWPNR</sequence>
<protein>
    <submittedName>
        <fullName evidence="1">Uncharacterized protein</fullName>
    </submittedName>
</protein>